<dbReference type="Proteomes" id="UP001165685">
    <property type="component" value="Unassembled WGS sequence"/>
</dbReference>
<comment type="caution">
    <text evidence="5">The sequence shown here is derived from an EMBL/GenBank/DDBJ whole genome shotgun (WGS) entry which is preliminary data.</text>
</comment>
<dbReference type="InterPro" id="IPR018527">
    <property type="entry name" value="Rubredoxin_Fe_BS"/>
</dbReference>
<dbReference type="HAMAP" id="MF_01483">
    <property type="entry name" value="RbpA"/>
    <property type="match status" value="1"/>
</dbReference>
<dbReference type="EMBL" id="JAQFWP010000072">
    <property type="protein sequence ID" value="MDA2808128.1"/>
    <property type="molecule type" value="Genomic_DNA"/>
</dbReference>
<evidence type="ECO:0000256" key="1">
    <source>
        <dbReference type="ARBA" id="ARBA00022723"/>
    </source>
</evidence>
<organism evidence="5 6">
    <name type="scientific">Nocardiopsis suaedae</name>
    <dbReference type="NCBI Taxonomy" id="3018444"/>
    <lineage>
        <taxon>Bacteria</taxon>
        <taxon>Bacillati</taxon>
        <taxon>Actinomycetota</taxon>
        <taxon>Actinomycetes</taxon>
        <taxon>Streptosporangiales</taxon>
        <taxon>Nocardiopsidaceae</taxon>
        <taxon>Nocardiopsis</taxon>
    </lineage>
</organism>
<comment type="function">
    <text evidence="2">Binds to RNA polymerase (RNAP), stimulating transcription from principal, but not alternative sigma factor promoters.</text>
</comment>
<evidence type="ECO:0000256" key="4">
    <source>
        <dbReference type="SAM" id="MobiDB-lite"/>
    </source>
</evidence>
<feature type="binding site" evidence="2">
    <location>
        <position position="57"/>
    </location>
    <ligand>
        <name>Zn(2+)</name>
        <dbReference type="ChEBI" id="CHEBI:29105"/>
    </ligand>
</feature>
<evidence type="ECO:0000313" key="6">
    <source>
        <dbReference type="Proteomes" id="UP001165685"/>
    </source>
</evidence>
<feature type="binding site" evidence="2">
    <location>
        <position position="39"/>
    </location>
    <ligand>
        <name>Zn(2+)</name>
        <dbReference type="ChEBI" id="CHEBI:29105"/>
    </ligand>
</feature>
<gene>
    <name evidence="2" type="primary">rbpA</name>
    <name evidence="5" type="ORF">O4U47_26705</name>
</gene>
<dbReference type="PROSITE" id="PS00202">
    <property type="entry name" value="RUBREDOXIN"/>
    <property type="match status" value="1"/>
</dbReference>
<keyword evidence="1 2" id="KW-0479">Metal-binding</keyword>
<dbReference type="InterPro" id="IPR038638">
    <property type="entry name" value="RbpA_sf"/>
</dbReference>
<evidence type="ECO:0000313" key="5">
    <source>
        <dbReference type="EMBL" id="MDA2808128.1"/>
    </source>
</evidence>
<dbReference type="InterPro" id="IPR025182">
    <property type="entry name" value="RNApol-bd_RbpA"/>
</dbReference>
<dbReference type="RefSeq" id="WP_270680739.1">
    <property type="nucleotide sequence ID" value="NZ_JAQFWP010000072.1"/>
</dbReference>
<evidence type="ECO:0000256" key="3">
    <source>
        <dbReference type="SAM" id="Coils"/>
    </source>
</evidence>
<dbReference type="Pfam" id="PF13397">
    <property type="entry name" value="RbpA"/>
    <property type="match status" value="1"/>
</dbReference>
<keyword evidence="2" id="KW-0804">Transcription</keyword>
<dbReference type="Gene3D" id="2.20.28.270">
    <property type="entry name" value="RNA polymerase-binding protein A"/>
    <property type="match status" value="1"/>
</dbReference>
<protein>
    <recommendedName>
        <fullName evidence="2">RNA polymerase-binding protein RbpA</fullName>
    </recommendedName>
</protein>
<keyword evidence="3" id="KW-0175">Coiled coil</keyword>
<feature type="binding site" evidence="2">
    <location>
        <position position="35"/>
    </location>
    <ligand>
        <name>Zn(2+)</name>
        <dbReference type="ChEBI" id="CHEBI:29105"/>
    </ligand>
</feature>
<reference evidence="5" key="1">
    <citation type="submission" date="2023-01" db="EMBL/GenBank/DDBJ databases">
        <title>Draft genome sequence of Nocardiopsis sp. LSu2-4 isolated from halophytes.</title>
        <authorList>
            <person name="Duangmal K."/>
            <person name="Chantavorakit T."/>
        </authorList>
    </citation>
    <scope>NUCLEOTIDE SEQUENCE</scope>
    <source>
        <strain evidence="5">LSu2-4</strain>
    </source>
</reference>
<proteinExistence type="inferred from homology"/>
<feature type="coiled-coil region" evidence="3">
    <location>
        <begin position="97"/>
        <end position="129"/>
    </location>
</feature>
<feature type="binding site" evidence="2">
    <location>
        <position position="60"/>
    </location>
    <ligand>
        <name>Zn(2+)</name>
        <dbReference type="ChEBI" id="CHEBI:29105"/>
    </ligand>
</feature>
<comment type="cofactor">
    <cofactor evidence="2">
        <name>Zn(2+)</name>
        <dbReference type="ChEBI" id="CHEBI:29105"/>
    </cofactor>
    <text evidence="2">Bind 1 Zn(2+) per subunit.</text>
</comment>
<name>A0ABT4TTV5_9ACTN</name>
<keyword evidence="6" id="KW-1185">Reference proteome</keyword>
<evidence type="ECO:0000256" key="2">
    <source>
        <dbReference type="HAMAP-Rule" id="MF_01483"/>
    </source>
</evidence>
<comment type="subunit">
    <text evidence="2">Forms a complex with the RNAP catalytic core and with free principal sigma factors.</text>
</comment>
<accession>A0ABT4TTV5</accession>
<feature type="region of interest" description="Disordered" evidence="4">
    <location>
        <begin position="1"/>
        <end position="26"/>
    </location>
</feature>
<keyword evidence="2" id="KW-0805">Transcription regulation</keyword>
<keyword evidence="2" id="KW-0862">Zinc</keyword>
<sequence length="132" mass="14318">MGSGSAIRGSRVGAGPMGEAERGESAPRIRVPFYCANKHEVVPSFSNEAAVPEEWDCPRCGFPAGKDPENPPSPPRTEPYKTHLAYVKERRSEEDGKAILDEALAKLRAERAEIRAEMEANAKAKAKAKAGR</sequence>
<comment type="similarity">
    <text evidence="2">Belongs to the RNA polymerase-binding protein RbpA family.</text>
</comment>